<sequence length="94" mass="10675">MCDFTQGQTMNLEVLDFEHVLPMLQAAAQNKDQGTYEDHVEGLWVFDKGPEIWHVLVTLGEKMMEEEVEMSVAGHRYSPGCISYEEFVHTVPSG</sequence>
<keyword evidence="2" id="KW-1185">Reference proteome</keyword>
<dbReference type="InterPro" id="IPR011992">
    <property type="entry name" value="EF-hand-dom_pair"/>
</dbReference>
<dbReference type="InterPro" id="IPR050230">
    <property type="entry name" value="CALM/Myosin/TropC-like"/>
</dbReference>
<reference evidence="1" key="2">
    <citation type="submission" date="2025-09" db="UniProtKB">
        <authorList>
            <consortium name="Ensembl"/>
        </authorList>
    </citation>
    <scope>IDENTIFICATION</scope>
</reference>
<organism evidence="1 2">
    <name type="scientific">Prolemur simus</name>
    <name type="common">Greater bamboo lemur</name>
    <name type="synonym">Hapalemur simus</name>
    <dbReference type="NCBI Taxonomy" id="1328070"/>
    <lineage>
        <taxon>Eukaryota</taxon>
        <taxon>Metazoa</taxon>
        <taxon>Chordata</taxon>
        <taxon>Craniata</taxon>
        <taxon>Vertebrata</taxon>
        <taxon>Euteleostomi</taxon>
        <taxon>Mammalia</taxon>
        <taxon>Eutheria</taxon>
        <taxon>Euarchontoglires</taxon>
        <taxon>Primates</taxon>
        <taxon>Strepsirrhini</taxon>
        <taxon>Lemuriformes</taxon>
        <taxon>Lemuridae</taxon>
        <taxon>Prolemur</taxon>
    </lineage>
</organism>
<dbReference type="PANTHER" id="PTHR23048">
    <property type="entry name" value="MYOSIN LIGHT CHAIN 1, 3"/>
    <property type="match status" value="1"/>
</dbReference>
<dbReference type="GO" id="GO:0008307">
    <property type="term" value="F:structural constituent of muscle"/>
    <property type="evidence" value="ECO:0007669"/>
    <property type="project" value="TreeGrafter"/>
</dbReference>
<protein>
    <submittedName>
        <fullName evidence="1">Uncharacterized protein</fullName>
    </submittedName>
</protein>
<reference evidence="1" key="1">
    <citation type="submission" date="2025-08" db="UniProtKB">
        <authorList>
            <consortium name="Ensembl"/>
        </authorList>
    </citation>
    <scope>IDENTIFICATION</scope>
</reference>
<dbReference type="Gene3D" id="1.10.238.10">
    <property type="entry name" value="EF-hand"/>
    <property type="match status" value="1"/>
</dbReference>
<dbReference type="AlphaFoldDB" id="A0A8C9A4W7"/>
<accession>A0A8C9A4W7</accession>
<dbReference type="Proteomes" id="UP000694414">
    <property type="component" value="Unplaced"/>
</dbReference>
<dbReference type="GeneTree" id="ENSGT01030000234570"/>
<evidence type="ECO:0000313" key="2">
    <source>
        <dbReference type="Proteomes" id="UP000694414"/>
    </source>
</evidence>
<name>A0A8C9A4W7_PROSS</name>
<dbReference type="SUPFAM" id="SSF47473">
    <property type="entry name" value="EF-hand"/>
    <property type="match status" value="1"/>
</dbReference>
<evidence type="ECO:0000313" key="1">
    <source>
        <dbReference type="Ensembl" id="ENSPSMP00000028159.1"/>
    </source>
</evidence>
<proteinExistence type="predicted"/>
<dbReference type="Ensembl" id="ENSPSMT00000032543.1">
    <property type="protein sequence ID" value="ENSPSMP00000028159.1"/>
    <property type="gene ID" value="ENSPSMG00000019617.1"/>
</dbReference>
<dbReference type="GO" id="GO:0016460">
    <property type="term" value="C:myosin II complex"/>
    <property type="evidence" value="ECO:0007669"/>
    <property type="project" value="TreeGrafter"/>
</dbReference>
<dbReference type="PANTHER" id="PTHR23048:SF7">
    <property type="entry name" value="SIMILAR TO MYOSIN, LIGHT POLYPEPTIDE 6, ALKALI, SMOOTH MUSCLE AND NON-MUSCLE"/>
    <property type="match status" value="1"/>
</dbReference>